<gene>
    <name evidence="5" type="ORF">CTI12_AA624050</name>
</gene>
<feature type="compositionally biased region" description="Polar residues" evidence="4">
    <location>
        <begin position="658"/>
        <end position="684"/>
    </location>
</feature>
<evidence type="ECO:0000313" key="6">
    <source>
        <dbReference type="Proteomes" id="UP000245207"/>
    </source>
</evidence>
<feature type="coiled-coil region" evidence="3">
    <location>
        <begin position="115"/>
        <end position="184"/>
    </location>
</feature>
<feature type="compositionally biased region" description="Polar residues" evidence="4">
    <location>
        <begin position="11"/>
        <end position="21"/>
    </location>
</feature>
<proteinExistence type="inferred from homology"/>
<evidence type="ECO:0000256" key="1">
    <source>
        <dbReference type="ARBA" id="ARBA00005485"/>
    </source>
</evidence>
<evidence type="ECO:0000313" key="5">
    <source>
        <dbReference type="EMBL" id="PWA33916.1"/>
    </source>
</evidence>
<protein>
    <submittedName>
        <fullName evidence="5">WEB family, Prefoldin</fullName>
    </submittedName>
</protein>
<feature type="compositionally biased region" description="Basic and acidic residues" evidence="4">
    <location>
        <begin position="627"/>
        <end position="645"/>
    </location>
</feature>
<feature type="coiled-coil region" evidence="3">
    <location>
        <begin position="211"/>
        <end position="350"/>
    </location>
</feature>
<dbReference type="SUPFAM" id="SSF46579">
    <property type="entry name" value="Prefoldin"/>
    <property type="match status" value="1"/>
</dbReference>
<comment type="similarity">
    <text evidence="1">Belongs to the WEB family.</text>
</comment>
<accession>A0A2U1KAX5</accession>
<sequence length="723" mass="80856">MDEEKVRENKLANSFVNSLSKSRPEPVTVPPETYPASYQSSPGGEDTFLSPEAFSGHQKVENTINNLPNADKNGSDKQPDKNEQQVAHIDTAAPFESVKEAVSKFGAIVDWKAHRVQTNERRKYIEEELEKAQEDIPVFKKKAEAAEEAKEQALRDLNSTKRLIEELKLNLERALTEEHQALQDSELAQLRVSEMEQGINDESSVAAKTQLELAKARHQAAASELVTAKNDLEETRKDYQILISERDSAVQKAQEAVSAAKEVEREVESLTIQLVTTKESIEETHASHLESEEHRVQEVNERDQEALNWEQEIKQTEEELEKVKEQIPIAKDVKSKLETASGVLQKLKDELAIYMQGKMPEEDEADKFTRKDISSGVAIAKKNLDEIKHSIEIANEQIMCLKTTQTSLTAKLESEKKVLTSIRKQKGLGAGAVVNLESELKRTKLELDSIRKKDKEAREKLVELPKQLQKVTEDTKKAKSLAEEARSVFNKAKEAAEQAKSGVNSIEDQLASTQKEIEAARAKEKLAIGAINALHETESGRGPKNDEVTISLEEYYELSKRGYEAEQAASKRVSDAMLKIDEAKDSEMQCLNKLTLLNSELAAQKEALNAALQKAEMAKETKMNIEEELRKEKGESDPKRKEEGRGGLFRGFSKKGNQDTPSHNPSSGNAKSNTKGGSPESNSNADDDTSPDIKGLLKKKKRTFMPKFSLMLTGKKKPFFHKN</sequence>
<evidence type="ECO:0000256" key="2">
    <source>
        <dbReference type="ARBA" id="ARBA00023054"/>
    </source>
</evidence>
<feature type="compositionally biased region" description="Basic residues" evidence="4">
    <location>
        <begin position="714"/>
        <end position="723"/>
    </location>
</feature>
<dbReference type="GO" id="GO:0009903">
    <property type="term" value="P:chloroplast avoidance movement"/>
    <property type="evidence" value="ECO:0007669"/>
    <property type="project" value="TreeGrafter"/>
</dbReference>
<dbReference type="Proteomes" id="UP000245207">
    <property type="component" value="Unassembled WGS sequence"/>
</dbReference>
<dbReference type="AlphaFoldDB" id="A0A2U1KAX5"/>
<keyword evidence="6" id="KW-1185">Reference proteome</keyword>
<feature type="region of interest" description="Disordered" evidence="4">
    <location>
        <begin position="627"/>
        <end position="723"/>
    </location>
</feature>
<dbReference type="OrthoDB" id="1931671at2759"/>
<dbReference type="InterPro" id="IPR008545">
    <property type="entry name" value="Web"/>
</dbReference>
<dbReference type="EMBL" id="PKPP01024654">
    <property type="protein sequence ID" value="PWA33916.1"/>
    <property type="molecule type" value="Genomic_DNA"/>
</dbReference>
<evidence type="ECO:0000256" key="4">
    <source>
        <dbReference type="SAM" id="MobiDB-lite"/>
    </source>
</evidence>
<dbReference type="GO" id="GO:0005829">
    <property type="term" value="C:cytosol"/>
    <property type="evidence" value="ECO:0007669"/>
    <property type="project" value="TreeGrafter"/>
</dbReference>
<dbReference type="Pfam" id="PF05701">
    <property type="entry name" value="WEMBL"/>
    <property type="match status" value="1"/>
</dbReference>
<feature type="compositionally biased region" description="Basic and acidic residues" evidence="4">
    <location>
        <begin position="1"/>
        <end position="10"/>
    </location>
</feature>
<keyword evidence="2 3" id="KW-0175">Coiled coil</keyword>
<feature type="coiled-coil region" evidence="3">
    <location>
        <begin position="433"/>
        <end position="523"/>
    </location>
</feature>
<feature type="region of interest" description="Disordered" evidence="4">
    <location>
        <begin position="1"/>
        <end position="84"/>
    </location>
</feature>
<dbReference type="STRING" id="35608.A0A2U1KAX5"/>
<dbReference type="PANTHER" id="PTHR32054">
    <property type="entry name" value="HEAVY CHAIN, PUTATIVE, EXPRESSED-RELATED-RELATED"/>
    <property type="match status" value="1"/>
</dbReference>
<evidence type="ECO:0000256" key="3">
    <source>
        <dbReference type="SAM" id="Coils"/>
    </source>
</evidence>
<dbReference type="PANTHER" id="PTHR32054:SF89">
    <property type="entry name" value="WEB FAMILY, PREFOLDIN-RELATED"/>
    <property type="match status" value="1"/>
</dbReference>
<name>A0A2U1KAX5_ARTAN</name>
<comment type="caution">
    <text evidence="5">The sequence shown here is derived from an EMBL/GenBank/DDBJ whole genome shotgun (WGS) entry which is preliminary data.</text>
</comment>
<feature type="compositionally biased region" description="Basic and acidic residues" evidence="4">
    <location>
        <begin position="73"/>
        <end position="83"/>
    </location>
</feature>
<dbReference type="GO" id="GO:0009904">
    <property type="term" value="P:chloroplast accumulation movement"/>
    <property type="evidence" value="ECO:0007669"/>
    <property type="project" value="TreeGrafter"/>
</dbReference>
<reference evidence="5 6" key="1">
    <citation type="journal article" date="2018" name="Mol. Plant">
        <title>The genome of Artemisia annua provides insight into the evolution of Asteraceae family and artemisinin biosynthesis.</title>
        <authorList>
            <person name="Shen Q."/>
            <person name="Zhang L."/>
            <person name="Liao Z."/>
            <person name="Wang S."/>
            <person name="Yan T."/>
            <person name="Shi P."/>
            <person name="Liu M."/>
            <person name="Fu X."/>
            <person name="Pan Q."/>
            <person name="Wang Y."/>
            <person name="Lv Z."/>
            <person name="Lu X."/>
            <person name="Zhang F."/>
            <person name="Jiang W."/>
            <person name="Ma Y."/>
            <person name="Chen M."/>
            <person name="Hao X."/>
            <person name="Li L."/>
            <person name="Tang Y."/>
            <person name="Lv G."/>
            <person name="Zhou Y."/>
            <person name="Sun X."/>
            <person name="Brodelius P.E."/>
            <person name="Rose J.K.C."/>
            <person name="Tang K."/>
        </authorList>
    </citation>
    <scope>NUCLEOTIDE SEQUENCE [LARGE SCALE GENOMIC DNA]</scope>
    <source>
        <strain evidence="6">cv. Huhao1</strain>
        <tissue evidence="5">Leaf</tissue>
    </source>
</reference>
<organism evidence="5 6">
    <name type="scientific">Artemisia annua</name>
    <name type="common">Sweet wormwood</name>
    <dbReference type="NCBI Taxonomy" id="35608"/>
    <lineage>
        <taxon>Eukaryota</taxon>
        <taxon>Viridiplantae</taxon>
        <taxon>Streptophyta</taxon>
        <taxon>Embryophyta</taxon>
        <taxon>Tracheophyta</taxon>
        <taxon>Spermatophyta</taxon>
        <taxon>Magnoliopsida</taxon>
        <taxon>eudicotyledons</taxon>
        <taxon>Gunneridae</taxon>
        <taxon>Pentapetalae</taxon>
        <taxon>asterids</taxon>
        <taxon>campanulids</taxon>
        <taxon>Asterales</taxon>
        <taxon>Asteraceae</taxon>
        <taxon>Asteroideae</taxon>
        <taxon>Anthemideae</taxon>
        <taxon>Artemisiinae</taxon>
        <taxon>Artemisia</taxon>
    </lineage>
</organism>